<keyword evidence="3" id="KW-1185">Reference proteome</keyword>
<feature type="transmembrane region" description="Helical" evidence="1">
    <location>
        <begin position="244"/>
        <end position="264"/>
    </location>
</feature>
<proteinExistence type="predicted"/>
<gene>
    <name evidence="2" type="ORF">N2K84_15350</name>
</gene>
<organism evidence="2 3">
    <name type="scientific">Gaoshiqia sediminis</name>
    <dbReference type="NCBI Taxonomy" id="2986998"/>
    <lineage>
        <taxon>Bacteria</taxon>
        <taxon>Pseudomonadati</taxon>
        <taxon>Bacteroidota</taxon>
        <taxon>Bacteroidia</taxon>
        <taxon>Marinilabiliales</taxon>
        <taxon>Prolixibacteraceae</taxon>
        <taxon>Gaoshiqia</taxon>
    </lineage>
</organism>
<accession>A0AA41YA46</accession>
<comment type="caution">
    <text evidence="2">The sequence shown here is derived from an EMBL/GenBank/DDBJ whole genome shotgun (WGS) entry which is preliminary data.</text>
</comment>
<feature type="transmembrane region" description="Helical" evidence="1">
    <location>
        <begin position="118"/>
        <end position="139"/>
    </location>
</feature>
<dbReference type="Proteomes" id="UP001163821">
    <property type="component" value="Unassembled WGS sequence"/>
</dbReference>
<keyword evidence="1" id="KW-1133">Transmembrane helix</keyword>
<keyword evidence="1" id="KW-0472">Membrane</keyword>
<sequence>MSKKYLIRTLFLLTFTLNLYGVIINVLLKIIHIPGIISPLKTLTLLFLFLIVPKKGKISFSIFLLVLFAVTYLTVGIIQNRVVPTVLYLRIYFEPILFLICTNAILTNRELFLEYLKMITKHIIVFAVLGTITFLLINFSQSLDFLTKDDSYITSHWRVTFTDIIRNGVLIAGPNNAGIVQAAFLALFHLKIDEFNFLYSRRKIRSIYIVLIIGLILTFSKSAIGAYLIFVVVRKLTKMKITNVIRIGVIMVSAVLLFNLLLIYKNEYPIVKWITSIVKLEDSSSQGHISSFTEGLNTLQQNWFLGANKGSHGQKGMNFPNFDFVIESSVLTLLVDLGLVSFALYFLCLMNNIALKKNLLFYALIIGPPLLVLPIILELEPMIIFLSFIPFLNLSTETKPE</sequence>
<feature type="transmembrane region" description="Helical" evidence="1">
    <location>
        <begin position="30"/>
        <end position="51"/>
    </location>
</feature>
<reference evidence="2" key="1">
    <citation type="submission" date="2022-10" db="EMBL/GenBank/DDBJ databases">
        <title>Gaoshiqiia sediminis gen. nov., sp. nov., isolated from coastal sediment.</title>
        <authorList>
            <person name="Yu W.X."/>
            <person name="Mu D.S."/>
            <person name="Du J.Z."/>
            <person name="Liang Y.Q."/>
        </authorList>
    </citation>
    <scope>NUCLEOTIDE SEQUENCE</scope>
    <source>
        <strain evidence="2">A06</strain>
    </source>
</reference>
<feature type="transmembrane region" description="Helical" evidence="1">
    <location>
        <begin position="324"/>
        <end position="347"/>
    </location>
</feature>
<evidence type="ECO:0000256" key="1">
    <source>
        <dbReference type="SAM" id="Phobius"/>
    </source>
</evidence>
<evidence type="ECO:0000313" key="3">
    <source>
        <dbReference type="Proteomes" id="UP001163821"/>
    </source>
</evidence>
<protein>
    <submittedName>
        <fullName evidence="2">Uncharacterized protein</fullName>
    </submittedName>
</protein>
<feature type="transmembrane region" description="Helical" evidence="1">
    <location>
        <begin position="359"/>
        <end position="377"/>
    </location>
</feature>
<dbReference type="RefSeq" id="WP_282592709.1">
    <property type="nucleotide sequence ID" value="NZ_JAPAAF010000029.1"/>
</dbReference>
<evidence type="ECO:0000313" key="2">
    <source>
        <dbReference type="EMBL" id="MCW0484117.1"/>
    </source>
</evidence>
<name>A0AA41YA46_9BACT</name>
<dbReference type="AlphaFoldDB" id="A0AA41YA46"/>
<feature type="transmembrane region" description="Helical" evidence="1">
    <location>
        <begin position="207"/>
        <end position="232"/>
    </location>
</feature>
<dbReference type="EMBL" id="JAPAAF010000029">
    <property type="protein sequence ID" value="MCW0484117.1"/>
    <property type="molecule type" value="Genomic_DNA"/>
</dbReference>
<keyword evidence="1" id="KW-0812">Transmembrane</keyword>
<feature type="transmembrane region" description="Helical" evidence="1">
    <location>
        <begin position="58"/>
        <end position="79"/>
    </location>
</feature>
<feature type="transmembrane region" description="Helical" evidence="1">
    <location>
        <begin position="5"/>
        <end position="24"/>
    </location>
</feature>
<feature type="transmembrane region" description="Helical" evidence="1">
    <location>
        <begin position="85"/>
        <end position="106"/>
    </location>
</feature>